<evidence type="ECO:0000259" key="1">
    <source>
        <dbReference type="SMART" id="SM00477"/>
    </source>
</evidence>
<dbReference type="SUPFAM" id="SSF54060">
    <property type="entry name" value="His-Me finger endonucleases"/>
    <property type="match status" value="1"/>
</dbReference>
<accession>A0A7L4ZZA0</accession>
<protein>
    <submittedName>
        <fullName evidence="3">DNA/RNA non-specific endonuclease</fullName>
    </submittedName>
</protein>
<dbReference type="GO" id="GO:0016787">
    <property type="term" value="F:hydrolase activity"/>
    <property type="evidence" value="ECO:0007669"/>
    <property type="project" value="InterPro"/>
</dbReference>
<evidence type="ECO:0000259" key="2">
    <source>
        <dbReference type="SMART" id="SM00892"/>
    </source>
</evidence>
<dbReference type="InterPro" id="IPR044925">
    <property type="entry name" value="His-Me_finger_sf"/>
</dbReference>
<dbReference type="SMART" id="SM00892">
    <property type="entry name" value="Endonuclease_NS"/>
    <property type="match status" value="1"/>
</dbReference>
<comment type="caution">
    <text evidence="3">The sequence shown here is derived from an EMBL/GenBank/DDBJ whole genome shotgun (WGS) entry which is preliminary data.</text>
</comment>
<dbReference type="SMART" id="SM00477">
    <property type="entry name" value="NUC"/>
    <property type="match status" value="1"/>
</dbReference>
<dbReference type="InterPro" id="IPR040255">
    <property type="entry name" value="Non-specific_endonuclease"/>
</dbReference>
<dbReference type="Gene3D" id="3.40.570.10">
    <property type="entry name" value="Extracellular Endonuclease, subunit A"/>
    <property type="match status" value="1"/>
</dbReference>
<proteinExistence type="predicted"/>
<dbReference type="AlphaFoldDB" id="A0A7L4ZZA0"/>
<dbReference type="CDD" id="cd00091">
    <property type="entry name" value="NUC"/>
    <property type="match status" value="1"/>
</dbReference>
<evidence type="ECO:0000313" key="4">
    <source>
        <dbReference type="Proteomes" id="UP000326380"/>
    </source>
</evidence>
<gene>
    <name evidence="3" type="ORF">F0P96_07835</name>
</gene>
<keyword evidence="4" id="KW-1185">Reference proteome</keyword>
<dbReference type="GO" id="GO:0046872">
    <property type="term" value="F:metal ion binding"/>
    <property type="evidence" value="ECO:0007669"/>
    <property type="project" value="InterPro"/>
</dbReference>
<feature type="domain" description="ENPP1-3/EXOG-like endonuclease/phosphodiesterase" evidence="1">
    <location>
        <begin position="149"/>
        <end position="359"/>
    </location>
</feature>
<feature type="domain" description="DNA/RNA non-specific endonuclease/pyrophosphatase/phosphodiesterase" evidence="2">
    <location>
        <begin position="148"/>
        <end position="359"/>
    </location>
</feature>
<dbReference type="Gene3D" id="2.60.40.1120">
    <property type="entry name" value="Carboxypeptidase-like, regulatory domain"/>
    <property type="match status" value="1"/>
</dbReference>
<sequence>MLSFGRFRVLAFLVGSAIWAPGCSTTSDPTPQPQRQVGAVTGTYSPAAALTGVTATPVAGGTAVAATLQAGTYAFADLPTGEYTLAYAAAAGYQTPDPLGVTVRTNATVQVPALTVQPVPPPLPEHLTLGNPSGATPDEQLFTNYLLYKPQYALSYHRDKGIPNWVSWHLSRTWLGTAPRQDDFRPDFDLPNSWYHVPANGYSGSGFDRGHNCPSADRTSTVADNSATFLMTNMIPQAPRNNQQTWASLEDYCRTLVNAGNELYIIMGHYGTGGTGSNGGVTTTINGGRVTVPKRIWKVVVVLPVGDNDASRVTATTRVIAVDTPNENTVSTSWGGYRTTVDAIEQATGYDLLSAVPASVQASVEAQVDAGPTQ</sequence>
<dbReference type="PANTHER" id="PTHR13966">
    <property type="entry name" value="ENDONUCLEASE RELATED"/>
    <property type="match status" value="1"/>
</dbReference>
<dbReference type="InterPro" id="IPR044929">
    <property type="entry name" value="DNA/RNA_non-sp_Endonuclease_sf"/>
</dbReference>
<keyword evidence="3" id="KW-0540">Nuclease</keyword>
<dbReference type="GO" id="GO:0003676">
    <property type="term" value="F:nucleic acid binding"/>
    <property type="evidence" value="ECO:0007669"/>
    <property type="project" value="InterPro"/>
</dbReference>
<keyword evidence="3" id="KW-0255">Endonuclease</keyword>
<keyword evidence="3" id="KW-0378">Hydrolase</keyword>
<evidence type="ECO:0000313" key="3">
    <source>
        <dbReference type="EMBL" id="KAA9338720.1"/>
    </source>
</evidence>
<dbReference type="Pfam" id="PF01223">
    <property type="entry name" value="Endonuclease_NS"/>
    <property type="match status" value="1"/>
</dbReference>
<reference evidence="3 4" key="1">
    <citation type="submission" date="2019-09" db="EMBL/GenBank/DDBJ databases">
        <title>Genome sequence of Hymenobacter sp. M3.</title>
        <authorList>
            <person name="Srinivasan S."/>
        </authorList>
    </citation>
    <scope>NUCLEOTIDE SEQUENCE [LARGE SCALE GENOMIC DNA]</scope>
    <source>
        <strain evidence="3 4">M3</strain>
    </source>
</reference>
<organism evidence="3 4">
    <name type="scientific">Hymenobacter busanensis</name>
    <dbReference type="NCBI Taxonomy" id="2607656"/>
    <lineage>
        <taxon>Bacteria</taxon>
        <taxon>Pseudomonadati</taxon>
        <taxon>Bacteroidota</taxon>
        <taxon>Cytophagia</taxon>
        <taxon>Cytophagales</taxon>
        <taxon>Hymenobacteraceae</taxon>
        <taxon>Hymenobacter</taxon>
    </lineage>
</organism>
<dbReference type="GO" id="GO:0004519">
    <property type="term" value="F:endonuclease activity"/>
    <property type="evidence" value="ECO:0007669"/>
    <property type="project" value="UniProtKB-KW"/>
</dbReference>
<dbReference type="EMBL" id="VTWU01000002">
    <property type="protein sequence ID" value="KAA9338720.1"/>
    <property type="molecule type" value="Genomic_DNA"/>
</dbReference>
<dbReference type="PANTHER" id="PTHR13966:SF5">
    <property type="entry name" value="ENDONUCLEASE G, MITOCHONDRIAL"/>
    <property type="match status" value="1"/>
</dbReference>
<dbReference type="InterPro" id="IPR001604">
    <property type="entry name" value="Endo_G_ENPP1-like_dom"/>
</dbReference>
<dbReference type="InterPro" id="IPR020821">
    <property type="entry name" value="ENPP1-3/EXOG-like_nuc-like"/>
</dbReference>
<dbReference type="Proteomes" id="UP000326380">
    <property type="component" value="Unassembled WGS sequence"/>
</dbReference>
<name>A0A7L4ZZA0_9BACT</name>